<accession>A0A327S0S1</accession>
<evidence type="ECO:0000313" key="2">
    <source>
        <dbReference type="Proteomes" id="UP000249754"/>
    </source>
</evidence>
<reference evidence="1 2" key="1">
    <citation type="submission" date="2018-06" db="EMBL/GenBank/DDBJ databases">
        <title>Genomic Encyclopedia of Archaeal and Bacterial Type Strains, Phase II (KMG-II): from individual species to whole genera.</title>
        <authorList>
            <person name="Goeker M."/>
        </authorList>
    </citation>
    <scope>NUCLEOTIDE SEQUENCE [LARGE SCALE GENOMIC DNA]</scope>
    <source>
        <strain evidence="1 2">DSM 14825</strain>
    </source>
</reference>
<gene>
    <name evidence="1" type="ORF">LY11_04729</name>
</gene>
<evidence type="ECO:0000313" key="1">
    <source>
        <dbReference type="EMBL" id="RAJ22589.1"/>
    </source>
</evidence>
<comment type="caution">
    <text evidence="1">The sequence shown here is derived from an EMBL/GenBank/DDBJ whole genome shotgun (WGS) entry which is preliminary data.</text>
</comment>
<dbReference type="RefSeq" id="WP_111636045.1">
    <property type="nucleotide sequence ID" value="NZ_QLLR01000037.1"/>
</dbReference>
<proteinExistence type="predicted"/>
<organism evidence="1 2">
    <name type="scientific">Pedobacter cryoconitis</name>
    <dbReference type="NCBI Taxonomy" id="188932"/>
    <lineage>
        <taxon>Bacteria</taxon>
        <taxon>Pseudomonadati</taxon>
        <taxon>Bacteroidota</taxon>
        <taxon>Sphingobacteriia</taxon>
        <taxon>Sphingobacteriales</taxon>
        <taxon>Sphingobacteriaceae</taxon>
        <taxon>Pedobacter</taxon>
    </lineage>
</organism>
<name>A0A327S0S1_9SPHI</name>
<protein>
    <submittedName>
        <fullName evidence="1">Uncharacterized protein</fullName>
    </submittedName>
</protein>
<dbReference type="OrthoDB" id="768626at2"/>
<dbReference type="EMBL" id="QLLR01000037">
    <property type="protein sequence ID" value="RAJ22589.1"/>
    <property type="molecule type" value="Genomic_DNA"/>
</dbReference>
<dbReference type="AlphaFoldDB" id="A0A327S0S1"/>
<sequence length="126" mass="15105">MTTTIEDRALNTELQELYLITKQWSSDLQFIHNESDILKKLYQKHIEYEVNKKHIIKFNSIEQQLSRLKFKVIHLQKRLEPLTYGPIKEIKLSLIEEHQVLKHEMEEILMTFHAAKNELIGHTLQK</sequence>
<dbReference type="Proteomes" id="UP000249754">
    <property type="component" value="Unassembled WGS sequence"/>
</dbReference>